<evidence type="ECO:0000313" key="3">
    <source>
        <dbReference type="Proteomes" id="UP000829720"/>
    </source>
</evidence>
<comment type="caution">
    <text evidence="2">The sequence shown here is derived from an EMBL/GenBank/DDBJ whole genome shotgun (WGS) entry which is preliminary data.</text>
</comment>
<dbReference type="EMBL" id="JAERUA010000002">
    <property type="protein sequence ID" value="KAI1903109.1"/>
    <property type="molecule type" value="Genomic_DNA"/>
</dbReference>
<evidence type="ECO:0000256" key="1">
    <source>
        <dbReference type="SAM" id="Phobius"/>
    </source>
</evidence>
<accession>A0A8T3E0Q7</accession>
<dbReference type="AlphaFoldDB" id="A0A8T3E0Q7"/>
<dbReference type="Proteomes" id="UP000829720">
    <property type="component" value="Unassembled WGS sequence"/>
</dbReference>
<feature type="transmembrane region" description="Helical" evidence="1">
    <location>
        <begin position="59"/>
        <end position="76"/>
    </location>
</feature>
<keyword evidence="1" id="KW-0812">Transmembrane</keyword>
<name>A0A8T3E0Q7_9TELE</name>
<sequence length="168" mass="19999">MTMNMNKVWCAEETFLLSERKPYYPRQLTERFFGTSEGFRERNALLQVSSLQVLNMRRIAVLLTLLTAGVFTAPVMKEEEAKQFIRPKRQAQYSDTGYWDPYHSQNQWGYTIQEQVNEYWTMIRADAQYYMDMGSLMFDRAVAIENNKLYMDMLRNTRAHLDGHTDRH</sequence>
<keyword evidence="1" id="KW-0472">Membrane</keyword>
<keyword evidence="3" id="KW-1185">Reference proteome</keyword>
<protein>
    <submittedName>
        <fullName evidence="2">Uncharacterized protein</fullName>
    </submittedName>
</protein>
<evidence type="ECO:0000313" key="2">
    <source>
        <dbReference type="EMBL" id="KAI1903109.1"/>
    </source>
</evidence>
<proteinExistence type="predicted"/>
<dbReference type="OrthoDB" id="9931701at2759"/>
<keyword evidence="1" id="KW-1133">Transmembrane helix</keyword>
<organism evidence="2 3">
    <name type="scientific">Albula goreensis</name>
    <dbReference type="NCBI Taxonomy" id="1534307"/>
    <lineage>
        <taxon>Eukaryota</taxon>
        <taxon>Metazoa</taxon>
        <taxon>Chordata</taxon>
        <taxon>Craniata</taxon>
        <taxon>Vertebrata</taxon>
        <taxon>Euteleostomi</taxon>
        <taxon>Actinopterygii</taxon>
        <taxon>Neopterygii</taxon>
        <taxon>Teleostei</taxon>
        <taxon>Albuliformes</taxon>
        <taxon>Albulidae</taxon>
        <taxon>Albula</taxon>
    </lineage>
</organism>
<reference evidence="2" key="1">
    <citation type="submission" date="2021-01" db="EMBL/GenBank/DDBJ databases">
        <authorList>
            <person name="Zahm M."/>
            <person name="Roques C."/>
            <person name="Cabau C."/>
            <person name="Klopp C."/>
            <person name="Donnadieu C."/>
            <person name="Jouanno E."/>
            <person name="Lampietro C."/>
            <person name="Louis A."/>
            <person name="Herpin A."/>
            <person name="Echchiki A."/>
            <person name="Berthelot C."/>
            <person name="Parey E."/>
            <person name="Roest-Crollius H."/>
            <person name="Braasch I."/>
            <person name="Postlethwait J."/>
            <person name="Bobe J."/>
            <person name="Montfort J."/>
            <person name="Bouchez O."/>
            <person name="Begum T."/>
            <person name="Mejri S."/>
            <person name="Adams A."/>
            <person name="Chen W.-J."/>
            <person name="Guiguen Y."/>
        </authorList>
    </citation>
    <scope>NUCLEOTIDE SEQUENCE</scope>
    <source>
        <tissue evidence="2">Blood</tissue>
    </source>
</reference>
<gene>
    <name evidence="2" type="ORF">AGOR_G00023820</name>
</gene>